<dbReference type="EMBL" id="JAMZMM010000037">
    <property type="protein sequence ID" value="MCP2728039.1"/>
    <property type="molecule type" value="Genomic_DNA"/>
</dbReference>
<reference evidence="1" key="1">
    <citation type="submission" date="2022-06" db="EMBL/GenBank/DDBJ databases">
        <title>New cyanobacteria of genus Symplocastrum in benthos of Lake Baikal.</title>
        <authorList>
            <person name="Sorokovikova E."/>
            <person name="Tikhonova I."/>
            <person name="Krasnopeev A."/>
            <person name="Evseev P."/>
            <person name="Gladkikh A."/>
            <person name="Belykh O."/>
        </authorList>
    </citation>
    <scope>NUCLEOTIDE SEQUENCE</scope>
    <source>
        <strain evidence="1">BBK-W-15</strain>
    </source>
</reference>
<sequence length="60" mass="6866">MGDWLLVVGCWLLVVGCLLLVIPHSPLVVGCYTSPRMRFSSRERKGCRLLFGDVYWLLLK</sequence>
<name>A0AAE3KLG2_9CYAN</name>
<evidence type="ECO:0000313" key="1">
    <source>
        <dbReference type="EMBL" id="MCP2728039.1"/>
    </source>
</evidence>
<gene>
    <name evidence="1" type="ORF">NJ959_06045</name>
</gene>
<keyword evidence="2" id="KW-1185">Reference proteome</keyword>
<protein>
    <submittedName>
        <fullName evidence="1">Uncharacterized protein</fullName>
    </submittedName>
</protein>
<evidence type="ECO:0000313" key="2">
    <source>
        <dbReference type="Proteomes" id="UP001204953"/>
    </source>
</evidence>
<proteinExistence type="predicted"/>
<dbReference type="AlphaFoldDB" id="A0AAE3KLG2"/>
<comment type="caution">
    <text evidence="1">The sequence shown here is derived from an EMBL/GenBank/DDBJ whole genome shotgun (WGS) entry which is preliminary data.</text>
</comment>
<dbReference type="Proteomes" id="UP001204953">
    <property type="component" value="Unassembled WGS sequence"/>
</dbReference>
<organism evidence="1 2">
    <name type="scientific">Limnofasciculus baicalensis BBK-W-15</name>
    <dbReference type="NCBI Taxonomy" id="2699891"/>
    <lineage>
        <taxon>Bacteria</taxon>
        <taxon>Bacillati</taxon>
        <taxon>Cyanobacteriota</taxon>
        <taxon>Cyanophyceae</taxon>
        <taxon>Coleofasciculales</taxon>
        <taxon>Coleofasciculaceae</taxon>
        <taxon>Limnofasciculus</taxon>
        <taxon>Limnofasciculus baicalensis</taxon>
    </lineage>
</organism>
<accession>A0AAE3KLG2</accession>